<dbReference type="EMBL" id="FXAM01000001">
    <property type="protein sequence ID" value="SMF95766.1"/>
    <property type="molecule type" value="Genomic_DNA"/>
</dbReference>
<reference evidence="2 3" key="1">
    <citation type="submission" date="2016-12" db="EMBL/GenBank/DDBJ databases">
        <authorList>
            <person name="Song W.-J."/>
            <person name="Kurnit D.M."/>
        </authorList>
    </citation>
    <scope>NUCLEOTIDE SEQUENCE [LARGE SCALE GENOMIC DNA]</scope>
    <source>
        <strain evidence="2 3">175</strain>
    </source>
</reference>
<dbReference type="PANTHER" id="PTHR43737:SF1">
    <property type="entry name" value="DUF1501 DOMAIN-CONTAINING PROTEIN"/>
    <property type="match status" value="1"/>
</dbReference>
<keyword evidence="3" id="KW-1185">Reference proteome</keyword>
<evidence type="ECO:0000256" key="1">
    <source>
        <dbReference type="SAM" id="SignalP"/>
    </source>
</evidence>
<dbReference type="Pfam" id="PF08811">
    <property type="entry name" value="DUF1800"/>
    <property type="match status" value="1"/>
</dbReference>
<proteinExistence type="predicted"/>
<keyword evidence="1" id="KW-0732">Signal</keyword>
<dbReference type="PANTHER" id="PTHR43737">
    <property type="entry name" value="BLL7424 PROTEIN"/>
    <property type="match status" value="1"/>
</dbReference>
<dbReference type="Proteomes" id="UP000192923">
    <property type="component" value="Unassembled WGS sequence"/>
</dbReference>
<feature type="chain" id="PRO_5012306060" evidence="1">
    <location>
        <begin position="24"/>
        <end position="553"/>
    </location>
</feature>
<protein>
    <submittedName>
        <fullName evidence="2">Uncharacterized conserved protein, DUF1800 family</fullName>
    </submittedName>
</protein>
<dbReference type="InterPro" id="IPR014917">
    <property type="entry name" value="DUF1800"/>
</dbReference>
<evidence type="ECO:0000313" key="3">
    <source>
        <dbReference type="Proteomes" id="UP000192923"/>
    </source>
</evidence>
<gene>
    <name evidence="2" type="ORF">SAMN02949497_3140</name>
</gene>
<feature type="signal peptide" evidence="1">
    <location>
        <begin position="1"/>
        <end position="23"/>
    </location>
</feature>
<sequence length="553" mass="60966">MKRGRISASILGLLVLFGQGHCAAAGAEPADCVDPWAPITYPANAAGSNGVTAVEAVRFLNQATFGSTQRDIDHLKHMPLSAWIKEQYGLDASCHLATLNQTQNNSSRENRMEVWWRLAVRAPDQLRQRVAFALSEIFVVSERNSGIPQNALAVYYDVLVRNAFGNFRDILERVTLSPAMGRFLSMLGNQKPDPLLGIRADENYAREVMQLFTIGLVRLDPQGLPMLQDGQPIPTYIQAEVEGLARVFTGWTWGDSLYFTDGDDWRIGMRAFGDYHDRAAKTILDQVRVPARGTAASDLKLALDTIFNHPNVGPFIGRQLIQRLVTSNPSPAYVGRVAAKFNDNGQGVRGDMKAVIEAILLDDEARRGPAANANFGKLREPLLVMAHLWRAFNVALPDGTVPYLYPESSIGQAPLSAPSVFNFFRPDYAPNGAIKNKGLVAPEFQMVTETQSTQLHNELWGRIQWYYSGNPYLDLNNLLVDIEALRVRAAKPATLVDYLDQLLTGRRMPTAVKSSLATYLTKVALGTGASAGTLRALDALYLVISSPYYLIQT</sequence>
<accession>A0A1Y6CZM4</accession>
<evidence type="ECO:0000313" key="2">
    <source>
        <dbReference type="EMBL" id="SMF95766.1"/>
    </source>
</evidence>
<name>A0A1Y6CZM4_9GAMM</name>
<dbReference type="STRING" id="1760988.SAMN02949497_3140"/>
<organism evidence="2 3">
    <name type="scientific">Methylomagnum ishizawai</name>
    <dbReference type="NCBI Taxonomy" id="1760988"/>
    <lineage>
        <taxon>Bacteria</taxon>
        <taxon>Pseudomonadati</taxon>
        <taxon>Pseudomonadota</taxon>
        <taxon>Gammaproteobacteria</taxon>
        <taxon>Methylococcales</taxon>
        <taxon>Methylococcaceae</taxon>
        <taxon>Methylomagnum</taxon>
    </lineage>
</organism>
<dbReference type="RefSeq" id="WP_085214262.1">
    <property type="nucleotide sequence ID" value="NZ_FXAM01000001.1"/>
</dbReference>
<dbReference type="OrthoDB" id="9772295at2"/>
<dbReference type="AlphaFoldDB" id="A0A1Y6CZM4"/>